<dbReference type="SUPFAM" id="SSF54928">
    <property type="entry name" value="RNA-binding domain, RBD"/>
    <property type="match status" value="1"/>
</dbReference>
<sequence length="1418" mass="153769">MSVSGSPIPTSISTSTTTSTSSSAASISALELNNPASPSTLTSNSTSNPCSAVASPHQKEIISRDDASSPSLSSSPSSSSATQPSTPVHASNCTNMALLTTTMTPTSPSSVNHHQHHIMHSESIPSKNNKLNTKLHAPLTPPELDLANSHTTTHHVRLFQVFSSSQPPSSVNSAIKDTINTTESSSTNNRDSNSLSKAQIVSPNMNMSSSQAIKVACSTNTPNPLQTTNVYINGLPPNFKAEQLYALASQFGTVLSCRTFTRQLSDHPSGYGFVLFDTIDSAQQCIEVLRSHHNLHPTFAKQAHKINRITADPNDMSPTSTDSPSTQTSSVNAQLYKGTMGSPITPTSIEDATGAEIYIEGLPITIDVPTLRVLLAPHAVKNSRFFADTRVQPPQLVASVKLESQAAAGDVRARLHGRTIRGYSNCLQVYFGNEFALRLASTQITSPQANSMIGSKISIPSGLPTSTVEDPFADSEDPFVISLAKSPKVQYMSPPSHVRFTKGQNIISPGTPRPQAGLQQQLSHPEFSNQNTDQFVIPPQLQPLSTTLNELQAQLDNLKPLLLGYNQSNAISQFATTSPLLNQQSNSYNDAHNNFPSSHNAFQSQARQNGNATTNLRSPDATSMTTMRTNGKMINGNQLNPLAHTYSLSNAVVGTGNGFKHYRVDSSALPNATQCQMPSGYAGSIPVNRPGILNNTLFMWALENTPGSLTNESSDAGTVLTWFQSPWAIWLNGGPGSSSLIGLFLEASGSLVYPIRVNLSGSKLFQHGPCLITNEFSLASNPSSLHTLFDVVYIDQPVGTGFSTSSAKGFIVDEDEMGRDFMGFLTNLVAVFPSLATRPLYLIGESYAGTYIPYITKAYFGMEKPPVKIQHTVIGDGTIQAVDPAEMIPIPALIETYPQLVDFDIEVYKYFREQSHLCGYDVNLTFPQKEQLPPTRPAFIDDGNVFATTARAAQKNMDKFRQMVKAGRVTSDLSKRDGSEERKREFQTKVGELKRSPVLSISRRDLSARAAPGTIDSWYECDLFDEIIDYALNFTAPWNRTGSFDGFDVYAVPDALIPEAPTSNPSTPTTFLTDKKTVAALHAPVVQPWMDSVDYPFNNSLDVPPDANVFGDSSRPPVEFLTDLATNASHQGIRMTFLSGQTDSVLPSYGTIGMLHELNVKIFHLNLQKLAAIQNFTFGGTRGFTKVPSTRWYSDDEFGGIVHQERNVTFALFNLAGHLLASWQPKHYKSFIRDFVLNKNINGTLDSSGKPIGEQQPLNHALNLPAEHDAIFTGSGTTMGSTVWPSATIAAWDSAIAPFITSTTPATTTSDTTNGFTPLISTIPFKTLICLLLAGGLMLFTIKSTIQQSIRSPFLEELLIIPSELRGQIRASRLDFENTYLALLASSNIRAIDASLSEEHIPVIKYFLSLPERPGFGA</sequence>
<protein>
    <recommendedName>
        <fullName evidence="8">Carboxypeptidase</fullName>
        <ecNumber evidence="8">3.4.16.-</ecNumber>
    </recommendedName>
</protein>
<dbReference type="Pfam" id="PF00450">
    <property type="entry name" value="Peptidase_S10"/>
    <property type="match status" value="1"/>
</dbReference>
<keyword evidence="5 8" id="KW-0378">Hydrolase</keyword>
<evidence type="ECO:0000256" key="3">
    <source>
        <dbReference type="ARBA" id="ARBA00022670"/>
    </source>
</evidence>
<proteinExistence type="inferred from homology"/>
<dbReference type="Proteomes" id="UP001050691">
    <property type="component" value="Unassembled WGS sequence"/>
</dbReference>
<gene>
    <name evidence="11" type="ORF">Clacol_004490</name>
</gene>
<dbReference type="InterPro" id="IPR012677">
    <property type="entry name" value="Nucleotide-bd_a/b_plait_sf"/>
</dbReference>
<evidence type="ECO:0000313" key="12">
    <source>
        <dbReference type="Proteomes" id="UP001050691"/>
    </source>
</evidence>
<evidence type="ECO:0000256" key="7">
    <source>
        <dbReference type="PROSITE-ProRule" id="PRU00176"/>
    </source>
</evidence>
<feature type="compositionally biased region" description="Low complexity" evidence="9">
    <location>
        <begin position="1"/>
        <end position="51"/>
    </location>
</feature>
<feature type="compositionally biased region" description="Low complexity" evidence="9">
    <location>
        <begin position="312"/>
        <end position="329"/>
    </location>
</feature>
<dbReference type="GO" id="GO:0003723">
    <property type="term" value="F:RNA binding"/>
    <property type="evidence" value="ECO:0007669"/>
    <property type="project" value="UniProtKB-UniRule"/>
</dbReference>
<dbReference type="Gene3D" id="3.30.70.330">
    <property type="match status" value="1"/>
</dbReference>
<comment type="similarity">
    <text evidence="1 8">Belongs to the peptidase S10 family.</text>
</comment>
<dbReference type="PRINTS" id="PR00724">
    <property type="entry name" value="CRBOXYPTASEC"/>
</dbReference>
<dbReference type="EMBL" id="BPWL01000005">
    <property type="protein sequence ID" value="GJJ10264.1"/>
    <property type="molecule type" value="Genomic_DNA"/>
</dbReference>
<dbReference type="InterPro" id="IPR029058">
    <property type="entry name" value="AB_hydrolase_fold"/>
</dbReference>
<evidence type="ECO:0000256" key="8">
    <source>
        <dbReference type="RuleBase" id="RU361156"/>
    </source>
</evidence>
<evidence type="ECO:0000256" key="1">
    <source>
        <dbReference type="ARBA" id="ARBA00009431"/>
    </source>
</evidence>
<accession>A0AAV5AAK9</accession>
<evidence type="ECO:0000256" key="6">
    <source>
        <dbReference type="ARBA" id="ARBA00023180"/>
    </source>
</evidence>
<reference evidence="11" key="1">
    <citation type="submission" date="2021-10" db="EMBL/GenBank/DDBJ databases">
        <title>De novo Genome Assembly of Clathrus columnatus (Basidiomycota, Fungi) Using Illumina and Nanopore Sequence Data.</title>
        <authorList>
            <person name="Ogiso-Tanaka E."/>
            <person name="Itagaki H."/>
            <person name="Hosoya T."/>
            <person name="Hosaka K."/>
        </authorList>
    </citation>
    <scope>NUCLEOTIDE SEQUENCE</scope>
    <source>
        <strain evidence="11">MO-923</strain>
    </source>
</reference>
<keyword evidence="7" id="KW-0694">RNA-binding</keyword>
<dbReference type="InterPro" id="IPR001563">
    <property type="entry name" value="Peptidase_S10"/>
</dbReference>
<keyword evidence="12" id="KW-1185">Reference proteome</keyword>
<dbReference type="InterPro" id="IPR035979">
    <property type="entry name" value="RBD_domain_sf"/>
</dbReference>
<dbReference type="GO" id="GO:0006508">
    <property type="term" value="P:proteolysis"/>
    <property type="evidence" value="ECO:0007669"/>
    <property type="project" value="UniProtKB-KW"/>
</dbReference>
<dbReference type="PROSITE" id="PS00131">
    <property type="entry name" value="CARBOXYPEPT_SER_SER"/>
    <property type="match status" value="1"/>
</dbReference>
<organism evidence="11 12">
    <name type="scientific">Clathrus columnatus</name>
    <dbReference type="NCBI Taxonomy" id="1419009"/>
    <lineage>
        <taxon>Eukaryota</taxon>
        <taxon>Fungi</taxon>
        <taxon>Dikarya</taxon>
        <taxon>Basidiomycota</taxon>
        <taxon>Agaricomycotina</taxon>
        <taxon>Agaricomycetes</taxon>
        <taxon>Phallomycetidae</taxon>
        <taxon>Phallales</taxon>
        <taxon>Clathraceae</taxon>
        <taxon>Clathrus</taxon>
    </lineage>
</organism>
<dbReference type="PROSITE" id="PS50102">
    <property type="entry name" value="RRM"/>
    <property type="match status" value="1"/>
</dbReference>
<feature type="region of interest" description="Disordered" evidence="9">
    <location>
        <begin position="600"/>
        <end position="623"/>
    </location>
</feature>
<evidence type="ECO:0000256" key="9">
    <source>
        <dbReference type="SAM" id="MobiDB-lite"/>
    </source>
</evidence>
<feature type="region of interest" description="Disordered" evidence="9">
    <location>
        <begin position="1"/>
        <end position="90"/>
    </location>
</feature>
<dbReference type="EC" id="3.4.16.-" evidence="8"/>
<keyword evidence="4" id="KW-0732">Signal</keyword>
<evidence type="ECO:0000256" key="4">
    <source>
        <dbReference type="ARBA" id="ARBA00022729"/>
    </source>
</evidence>
<feature type="compositionally biased region" description="Basic and acidic residues" evidence="9">
    <location>
        <begin position="57"/>
        <end position="67"/>
    </location>
</feature>
<name>A0AAV5AAK9_9AGAM</name>
<dbReference type="Gene3D" id="3.40.50.1820">
    <property type="entry name" value="alpha/beta hydrolase"/>
    <property type="match status" value="1"/>
</dbReference>
<feature type="compositionally biased region" description="Low complexity" evidence="9">
    <location>
        <begin position="68"/>
        <end position="87"/>
    </location>
</feature>
<keyword evidence="6" id="KW-0325">Glycoprotein</keyword>
<evidence type="ECO:0000256" key="5">
    <source>
        <dbReference type="ARBA" id="ARBA00022801"/>
    </source>
</evidence>
<dbReference type="InterPro" id="IPR018202">
    <property type="entry name" value="Ser_caboxypep_ser_AS"/>
</dbReference>
<dbReference type="PANTHER" id="PTHR11802:SF3">
    <property type="entry name" value="RETINOID-INDUCIBLE SERINE CARBOXYPEPTIDASE"/>
    <property type="match status" value="1"/>
</dbReference>
<evidence type="ECO:0000256" key="2">
    <source>
        <dbReference type="ARBA" id="ARBA00022645"/>
    </source>
</evidence>
<keyword evidence="3 8" id="KW-0645">Protease</keyword>
<dbReference type="GO" id="GO:0004185">
    <property type="term" value="F:serine-type carboxypeptidase activity"/>
    <property type="evidence" value="ECO:0007669"/>
    <property type="project" value="UniProtKB-UniRule"/>
</dbReference>
<evidence type="ECO:0000313" key="11">
    <source>
        <dbReference type="EMBL" id="GJJ10264.1"/>
    </source>
</evidence>
<feature type="region of interest" description="Disordered" evidence="9">
    <location>
        <begin position="310"/>
        <end position="329"/>
    </location>
</feature>
<evidence type="ECO:0000259" key="10">
    <source>
        <dbReference type="PROSITE" id="PS50102"/>
    </source>
</evidence>
<dbReference type="SMART" id="SM00360">
    <property type="entry name" value="RRM"/>
    <property type="match status" value="2"/>
</dbReference>
<dbReference type="PANTHER" id="PTHR11802">
    <property type="entry name" value="SERINE PROTEASE FAMILY S10 SERINE CARBOXYPEPTIDASE"/>
    <property type="match status" value="1"/>
</dbReference>
<dbReference type="Pfam" id="PF00076">
    <property type="entry name" value="RRM_1"/>
    <property type="match status" value="1"/>
</dbReference>
<feature type="region of interest" description="Disordered" evidence="9">
    <location>
        <begin position="102"/>
        <end position="131"/>
    </location>
</feature>
<dbReference type="SUPFAM" id="SSF53474">
    <property type="entry name" value="alpha/beta-Hydrolases"/>
    <property type="match status" value="1"/>
</dbReference>
<dbReference type="InterPro" id="IPR000504">
    <property type="entry name" value="RRM_dom"/>
</dbReference>
<keyword evidence="2 8" id="KW-0121">Carboxypeptidase</keyword>
<comment type="caution">
    <text evidence="11">The sequence shown here is derived from an EMBL/GenBank/DDBJ whole genome shotgun (WGS) entry which is preliminary data.</text>
</comment>
<feature type="domain" description="RRM" evidence="10">
    <location>
        <begin position="228"/>
        <end position="302"/>
    </location>
</feature>